<dbReference type="Gene3D" id="2.60.40.10">
    <property type="entry name" value="Immunoglobulins"/>
    <property type="match status" value="1"/>
</dbReference>
<dbReference type="InterPro" id="IPR036179">
    <property type="entry name" value="Ig-like_dom_sf"/>
</dbReference>
<protein>
    <recommendedName>
        <fullName evidence="11">Ig-like domain-containing protein</fullName>
    </recommendedName>
</protein>
<evidence type="ECO:0000256" key="10">
    <source>
        <dbReference type="ARBA" id="ARBA00023319"/>
    </source>
</evidence>
<evidence type="ECO:0000313" key="12">
    <source>
        <dbReference type="Ensembl" id="ENSMZEP00005017575.1"/>
    </source>
</evidence>
<dbReference type="GO" id="GO:0007166">
    <property type="term" value="P:cell surface receptor signaling pathway"/>
    <property type="evidence" value="ECO:0007669"/>
    <property type="project" value="TreeGrafter"/>
</dbReference>
<dbReference type="GO" id="GO:0006955">
    <property type="term" value="P:immune response"/>
    <property type="evidence" value="ECO:0007669"/>
    <property type="project" value="TreeGrafter"/>
</dbReference>
<accession>A0A3P9C5L5</accession>
<evidence type="ECO:0000259" key="11">
    <source>
        <dbReference type="PROSITE" id="PS50835"/>
    </source>
</evidence>
<feature type="domain" description="Ig-like" evidence="11">
    <location>
        <begin position="8"/>
        <end position="112"/>
    </location>
</feature>
<reference evidence="12 13" key="1">
    <citation type="journal article" date="2014" name="Nature">
        <title>The genomic substrate for adaptive radiation in African cichlid fish.</title>
        <authorList>
            <person name="Brawand D."/>
            <person name="Wagner C.E."/>
            <person name="Li Y.I."/>
            <person name="Malinsky M."/>
            <person name="Keller I."/>
            <person name="Fan S."/>
            <person name="Simakov O."/>
            <person name="Ng A.Y."/>
            <person name="Lim Z.W."/>
            <person name="Bezault E."/>
            <person name="Turner-Maier J."/>
            <person name="Johnson J."/>
            <person name="Alcazar R."/>
            <person name="Noh H.J."/>
            <person name="Russell P."/>
            <person name="Aken B."/>
            <person name="Alfoldi J."/>
            <person name="Amemiya C."/>
            <person name="Azzouzi N."/>
            <person name="Baroiller J.F."/>
            <person name="Barloy-Hubler F."/>
            <person name="Berlin A."/>
            <person name="Bloomquist R."/>
            <person name="Carleton K.L."/>
            <person name="Conte M.A."/>
            <person name="D'Cotta H."/>
            <person name="Eshel O."/>
            <person name="Gaffney L."/>
            <person name="Galibert F."/>
            <person name="Gante H.F."/>
            <person name="Gnerre S."/>
            <person name="Greuter L."/>
            <person name="Guyon R."/>
            <person name="Haddad N.S."/>
            <person name="Haerty W."/>
            <person name="Harris R.M."/>
            <person name="Hofmann H.A."/>
            <person name="Hourlier T."/>
            <person name="Hulata G."/>
            <person name="Jaffe D.B."/>
            <person name="Lara M."/>
            <person name="Lee A.P."/>
            <person name="MacCallum I."/>
            <person name="Mwaiko S."/>
            <person name="Nikaido M."/>
            <person name="Nishihara H."/>
            <person name="Ozouf-Costaz C."/>
            <person name="Penman D.J."/>
            <person name="Przybylski D."/>
            <person name="Rakotomanga M."/>
            <person name="Renn S.C.P."/>
            <person name="Ribeiro F.J."/>
            <person name="Ron M."/>
            <person name="Salzburger W."/>
            <person name="Sanchez-Pulido L."/>
            <person name="Santos M.E."/>
            <person name="Searle S."/>
            <person name="Sharpe T."/>
            <person name="Swofford R."/>
            <person name="Tan F.J."/>
            <person name="Williams L."/>
            <person name="Young S."/>
            <person name="Yin S."/>
            <person name="Okada N."/>
            <person name="Kocher T.D."/>
            <person name="Miska E.A."/>
            <person name="Lander E.S."/>
            <person name="Venkatesh B."/>
            <person name="Fernald R.D."/>
            <person name="Meyer A."/>
            <person name="Ponting C.P."/>
            <person name="Streelman J.T."/>
            <person name="Lindblad-Toh K."/>
            <person name="Seehausen O."/>
            <person name="Di Palma F."/>
        </authorList>
    </citation>
    <scope>NUCLEOTIDE SEQUENCE</scope>
</reference>
<dbReference type="InterPro" id="IPR007110">
    <property type="entry name" value="Ig-like_dom"/>
</dbReference>
<keyword evidence="5" id="KW-1133">Transmembrane helix</keyword>
<proteinExistence type="predicted"/>
<dbReference type="PANTHER" id="PTHR25466:SF9">
    <property type="entry name" value="FIBRONECTIN TYPE-III DOMAIN-CONTAINING PROTEIN"/>
    <property type="match status" value="1"/>
</dbReference>
<keyword evidence="9" id="KW-0325">Glycoprotein</keyword>
<dbReference type="GO" id="GO:0042102">
    <property type="term" value="P:positive regulation of T cell proliferation"/>
    <property type="evidence" value="ECO:0007669"/>
    <property type="project" value="TreeGrafter"/>
</dbReference>
<keyword evidence="6" id="KW-0472">Membrane</keyword>
<dbReference type="InterPro" id="IPR013106">
    <property type="entry name" value="Ig_V-set"/>
</dbReference>
<name>A0A3P9C5L5_9CICH</name>
<reference evidence="12" key="3">
    <citation type="submission" date="2025-09" db="UniProtKB">
        <authorList>
            <consortium name="Ensembl"/>
        </authorList>
    </citation>
    <scope>IDENTIFICATION</scope>
</reference>
<keyword evidence="2" id="KW-1003">Cell membrane</keyword>
<keyword evidence="13" id="KW-1185">Reference proteome</keyword>
<keyword evidence="7" id="KW-1015">Disulfide bond</keyword>
<dbReference type="GeneTree" id="ENSGT00970000193499"/>
<evidence type="ECO:0000256" key="8">
    <source>
        <dbReference type="ARBA" id="ARBA00023170"/>
    </source>
</evidence>
<reference evidence="12" key="2">
    <citation type="submission" date="2025-08" db="UniProtKB">
        <authorList>
            <consortium name="Ensembl"/>
        </authorList>
    </citation>
    <scope>IDENTIFICATION</scope>
</reference>
<dbReference type="SUPFAM" id="SSF48726">
    <property type="entry name" value="Immunoglobulin"/>
    <property type="match status" value="1"/>
</dbReference>
<evidence type="ECO:0000256" key="2">
    <source>
        <dbReference type="ARBA" id="ARBA00022475"/>
    </source>
</evidence>
<dbReference type="Ensembl" id="ENSMZET00005018141.1">
    <property type="protein sequence ID" value="ENSMZEP00005017575.1"/>
    <property type="gene ID" value="ENSMZEG00005013225.1"/>
</dbReference>
<evidence type="ECO:0000256" key="9">
    <source>
        <dbReference type="ARBA" id="ARBA00023180"/>
    </source>
</evidence>
<dbReference type="PROSITE" id="PS50835">
    <property type="entry name" value="IG_LIKE"/>
    <property type="match status" value="1"/>
</dbReference>
<evidence type="ECO:0000256" key="5">
    <source>
        <dbReference type="ARBA" id="ARBA00022989"/>
    </source>
</evidence>
<keyword evidence="10" id="KW-0393">Immunoglobulin domain</keyword>
<dbReference type="InterPro" id="IPR051713">
    <property type="entry name" value="T-cell_Activation_Regulation"/>
</dbReference>
<keyword evidence="4" id="KW-0732">Signal</keyword>
<dbReference type="GO" id="GO:0009897">
    <property type="term" value="C:external side of plasma membrane"/>
    <property type="evidence" value="ECO:0007669"/>
    <property type="project" value="TreeGrafter"/>
</dbReference>
<sequence length="179" mass="20638">MFFFFSFPSSQSVRTDFIGGEVLLPCVYSEKLSEPVTAFWRDKDDKVVLDIIESKEHKIDPKFKGRVVSFPDQYKTGNLSILIKGLRADNAGPYNCNIPKVDYQTKMTLKVTGHTNNIWLLRSVKVENVGEKKLSLFCFYSFFSVFNNESFTFTSFIVLLANSSKIQLELFFKTHVRMI</sequence>
<evidence type="ECO:0000313" key="13">
    <source>
        <dbReference type="Proteomes" id="UP000265160"/>
    </source>
</evidence>
<dbReference type="GO" id="GO:0042130">
    <property type="term" value="P:negative regulation of T cell proliferation"/>
    <property type="evidence" value="ECO:0007669"/>
    <property type="project" value="TreeGrafter"/>
</dbReference>
<dbReference type="GO" id="GO:0031295">
    <property type="term" value="P:T cell costimulation"/>
    <property type="evidence" value="ECO:0007669"/>
    <property type="project" value="TreeGrafter"/>
</dbReference>
<dbReference type="InterPro" id="IPR013783">
    <property type="entry name" value="Ig-like_fold"/>
</dbReference>
<organism evidence="12 13">
    <name type="scientific">Maylandia zebra</name>
    <name type="common">zebra mbuna</name>
    <dbReference type="NCBI Taxonomy" id="106582"/>
    <lineage>
        <taxon>Eukaryota</taxon>
        <taxon>Metazoa</taxon>
        <taxon>Chordata</taxon>
        <taxon>Craniata</taxon>
        <taxon>Vertebrata</taxon>
        <taxon>Euteleostomi</taxon>
        <taxon>Actinopterygii</taxon>
        <taxon>Neopterygii</taxon>
        <taxon>Teleostei</taxon>
        <taxon>Neoteleostei</taxon>
        <taxon>Acanthomorphata</taxon>
        <taxon>Ovalentaria</taxon>
        <taxon>Cichlomorphae</taxon>
        <taxon>Cichliformes</taxon>
        <taxon>Cichlidae</taxon>
        <taxon>African cichlids</taxon>
        <taxon>Pseudocrenilabrinae</taxon>
        <taxon>Haplochromini</taxon>
        <taxon>Maylandia</taxon>
        <taxon>Maylandia zebra complex</taxon>
    </lineage>
</organism>
<dbReference type="Pfam" id="PF07686">
    <property type="entry name" value="V-set"/>
    <property type="match status" value="1"/>
</dbReference>
<dbReference type="AlphaFoldDB" id="A0A3P9C5L5"/>
<dbReference type="Proteomes" id="UP000265160">
    <property type="component" value="LG23"/>
</dbReference>
<keyword evidence="3" id="KW-0812">Transmembrane</keyword>
<evidence type="ECO:0000256" key="1">
    <source>
        <dbReference type="ARBA" id="ARBA00004251"/>
    </source>
</evidence>
<evidence type="ECO:0000256" key="3">
    <source>
        <dbReference type="ARBA" id="ARBA00022692"/>
    </source>
</evidence>
<evidence type="ECO:0000256" key="4">
    <source>
        <dbReference type="ARBA" id="ARBA00022729"/>
    </source>
</evidence>
<comment type="subcellular location">
    <subcellularLocation>
        <location evidence="1">Cell membrane</location>
        <topology evidence="1">Single-pass type I membrane protein</topology>
    </subcellularLocation>
</comment>
<evidence type="ECO:0000256" key="7">
    <source>
        <dbReference type="ARBA" id="ARBA00023157"/>
    </source>
</evidence>
<keyword evidence="8" id="KW-0675">Receptor</keyword>
<evidence type="ECO:0000256" key="6">
    <source>
        <dbReference type="ARBA" id="ARBA00023136"/>
    </source>
</evidence>
<dbReference type="PANTHER" id="PTHR25466">
    <property type="entry name" value="T-LYMPHOCYTE ACTIVATION ANTIGEN"/>
    <property type="match status" value="1"/>
</dbReference>
<dbReference type="GO" id="GO:0071222">
    <property type="term" value="P:cellular response to lipopolysaccharide"/>
    <property type="evidence" value="ECO:0007669"/>
    <property type="project" value="TreeGrafter"/>
</dbReference>